<comment type="caution">
    <text evidence="1">The sequence shown here is derived from an EMBL/GenBank/DDBJ whole genome shotgun (WGS) entry which is preliminary data.</text>
</comment>
<proteinExistence type="predicted"/>
<protein>
    <recommendedName>
        <fullName evidence="3">TOBE domain-containing protein</fullName>
    </recommendedName>
</protein>
<keyword evidence="2" id="KW-1185">Reference proteome</keyword>
<evidence type="ECO:0000313" key="1">
    <source>
        <dbReference type="EMBL" id="GLK68310.1"/>
    </source>
</evidence>
<name>A0A9W6J031_9HYPH</name>
<evidence type="ECO:0008006" key="3">
    <source>
        <dbReference type="Google" id="ProtNLM"/>
    </source>
</evidence>
<evidence type="ECO:0000313" key="2">
    <source>
        <dbReference type="Proteomes" id="UP001143372"/>
    </source>
</evidence>
<dbReference type="EMBL" id="BSFI01000008">
    <property type="protein sequence ID" value="GLK68310.1"/>
    <property type="molecule type" value="Genomic_DNA"/>
</dbReference>
<sequence>MEQVADGASPTGVIVGVEHLGPETIVEIGADGLGLTARGARLEGLGVDDPVAVRLSAEKLLAFSSDGARLRR</sequence>
<reference evidence="1" key="1">
    <citation type="journal article" date="2014" name="Int. J. Syst. Evol. Microbiol.">
        <title>Complete genome sequence of Corynebacterium casei LMG S-19264T (=DSM 44701T), isolated from a smear-ripened cheese.</title>
        <authorList>
            <consortium name="US DOE Joint Genome Institute (JGI-PGF)"/>
            <person name="Walter F."/>
            <person name="Albersmeier A."/>
            <person name="Kalinowski J."/>
            <person name="Ruckert C."/>
        </authorList>
    </citation>
    <scope>NUCLEOTIDE SEQUENCE</scope>
    <source>
        <strain evidence="1">VKM B-2347</strain>
    </source>
</reference>
<dbReference type="Proteomes" id="UP001143372">
    <property type="component" value="Unassembled WGS sequence"/>
</dbReference>
<dbReference type="SUPFAM" id="SSF50331">
    <property type="entry name" value="MOP-like"/>
    <property type="match status" value="1"/>
</dbReference>
<dbReference type="AlphaFoldDB" id="A0A9W6J031"/>
<accession>A0A9W6J031</accession>
<reference evidence="1" key="2">
    <citation type="submission" date="2023-01" db="EMBL/GenBank/DDBJ databases">
        <authorList>
            <person name="Sun Q."/>
            <person name="Evtushenko L."/>
        </authorList>
    </citation>
    <scope>NUCLEOTIDE SEQUENCE</scope>
    <source>
        <strain evidence="1">VKM B-2347</strain>
    </source>
</reference>
<organism evidence="1 2">
    <name type="scientific">Hansschlegelia plantiphila</name>
    <dbReference type="NCBI Taxonomy" id="374655"/>
    <lineage>
        <taxon>Bacteria</taxon>
        <taxon>Pseudomonadati</taxon>
        <taxon>Pseudomonadota</taxon>
        <taxon>Alphaproteobacteria</taxon>
        <taxon>Hyphomicrobiales</taxon>
        <taxon>Methylopilaceae</taxon>
        <taxon>Hansschlegelia</taxon>
    </lineage>
</organism>
<dbReference type="InterPro" id="IPR008995">
    <property type="entry name" value="Mo/tungstate-bd_C_term_dom"/>
</dbReference>
<gene>
    <name evidence="1" type="ORF">GCM10008179_19480</name>
</gene>